<evidence type="ECO:0000313" key="1">
    <source>
        <dbReference type="EMBL" id="KAG2622158.1"/>
    </source>
</evidence>
<protein>
    <submittedName>
        <fullName evidence="1">Uncharacterized protein</fullName>
    </submittedName>
</protein>
<dbReference type="AlphaFoldDB" id="A0A8T0UJB4"/>
<sequence length="132" mass="15082">MHSTAWRNIYAMESSTIFPRIWECLHHVDDHVFGFICLVEAVKVDHTEEQRTQKKHAVNILAELKRSMLIMLVIIPESMYTCFSVQHQTAFLFAATLLFRNNEASEARDATSHLNIAAQTAEQILPCGVCLH</sequence>
<dbReference type="Proteomes" id="UP000823388">
    <property type="component" value="Chromosome 3N"/>
</dbReference>
<gene>
    <name evidence="1" type="ORF">PVAP13_3NG280641</name>
</gene>
<organism evidence="1 2">
    <name type="scientific">Panicum virgatum</name>
    <name type="common">Blackwell switchgrass</name>
    <dbReference type="NCBI Taxonomy" id="38727"/>
    <lineage>
        <taxon>Eukaryota</taxon>
        <taxon>Viridiplantae</taxon>
        <taxon>Streptophyta</taxon>
        <taxon>Embryophyta</taxon>
        <taxon>Tracheophyta</taxon>
        <taxon>Spermatophyta</taxon>
        <taxon>Magnoliopsida</taxon>
        <taxon>Liliopsida</taxon>
        <taxon>Poales</taxon>
        <taxon>Poaceae</taxon>
        <taxon>PACMAD clade</taxon>
        <taxon>Panicoideae</taxon>
        <taxon>Panicodae</taxon>
        <taxon>Paniceae</taxon>
        <taxon>Panicinae</taxon>
        <taxon>Panicum</taxon>
        <taxon>Panicum sect. Hiantes</taxon>
    </lineage>
</organism>
<evidence type="ECO:0000313" key="2">
    <source>
        <dbReference type="Proteomes" id="UP000823388"/>
    </source>
</evidence>
<reference evidence="1" key="1">
    <citation type="submission" date="2020-05" db="EMBL/GenBank/DDBJ databases">
        <title>WGS assembly of Panicum virgatum.</title>
        <authorList>
            <person name="Lovell J.T."/>
            <person name="Jenkins J."/>
            <person name="Shu S."/>
            <person name="Juenger T.E."/>
            <person name="Schmutz J."/>
        </authorList>
    </citation>
    <scope>NUCLEOTIDE SEQUENCE</scope>
    <source>
        <strain evidence="1">AP13</strain>
    </source>
</reference>
<dbReference type="EMBL" id="CM029042">
    <property type="protein sequence ID" value="KAG2622158.1"/>
    <property type="molecule type" value="Genomic_DNA"/>
</dbReference>
<comment type="caution">
    <text evidence="1">The sequence shown here is derived from an EMBL/GenBank/DDBJ whole genome shotgun (WGS) entry which is preliminary data.</text>
</comment>
<proteinExistence type="predicted"/>
<accession>A0A8T0UJB4</accession>
<name>A0A8T0UJB4_PANVG</name>
<keyword evidence="2" id="KW-1185">Reference proteome</keyword>